<protein>
    <submittedName>
        <fullName evidence="2">Uncharacterized protein</fullName>
    </submittedName>
</protein>
<dbReference type="Proteomes" id="UP000632222">
    <property type="component" value="Unassembled WGS sequence"/>
</dbReference>
<feature type="region of interest" description="Disordered" evidence="1">
    <location>
        <begin position="58"/>
        <end position="78"/>
    </location>
</feature>
<evidence type="ECO:0000313" key="3">
    <source>
        <dbReference type="Proteomes" id="UP000632222"/>
    </source>
</evidence>
<gene>
    <name evidence="2" type="ORF">GCM10008938_36660</name>
</gene>
<dbReference type="EMBL" id="BMOD01000017">
    <property type="protein sequence ID" value="GGJ47297.1"/>
    <property type="molecule type" value="Genomic_DNA"/>
</dbReference>
<comment type="caution">
    <text evidence="2">The sequence shown here is derived from an EMBL/GenBank/DDBJ whole genome shotgun (WGS) entry which is preliminary data.</text>
</comment>
<proteinExistence type="predicted"/>
<dbReference type="RefSeq" id="WP_189005128.1">
    <property type="nucleotide sequence ID" value="NZ_BMOD01000017.1"/>
</dbReference>
<evidence type="ECO:0000256" key="1">
    <source>
        <dbReference type="SAM" id="MobiDB-lite"/>
    </source>
</evidence>
<accession>A0ABQ2D5Y5</accession>
<evidence type="ECO:0000313" key="2">
    <source>
        <dbReference type="EMBL" id="GGJ47297.1"/>
    </source>
</evidence>
<organism evidence="2 3">
    <name type="scientific">Deinococcus roseus</name>
    <dbReference type="NCBI Taxonomy" id="392414"/>
    <lineage>
        <taxon>Bacteria</taxon>
        <taxon>Thermotogati</taxon>
        <taxon>Deinococcota</taxon>
        <taxon>Deinococci</taxon>
        <taxon>Deinococcales</taxon>
        <taxon>Deinococcaceae</taxon>
        <taxon>Deinococcus</taxon>
    </lineage>
</organism>
<sequence length="78" mass="8830">MLPHYSNLSELPLHLSTRRGLQALNLWVCDLQPVATVQAFGKVLPLYLVEEAQPLLIRHSEPSQNEPPAQSKRMMVLD</sequence>
<reference evidence="3" key="1">
    <citation type="journal article" date="2019" name="Int. J. Syst. Evol. Microbiol.">
        <title>The Global Catalogue of Microorganisms (GCM) 10K type strain sequencing project: providing services to taxonomists for standard genome sequencing and annotation.</title>
        <authorList>
            <consortium name="The Broad Institute Genomics Platform"/>
            <consortium name="The Broad Institute Genome Sequencing Center for Infectious Disease"/>
            <person name="Wu L."/>
            <person name="Ma J."/>
        </authorList>
    </citation>
    <scope>NUCLEOTIDE SEQUENCE [LARGE SCALE GENOMIC DNA]</scope>
    <source>
        <strain evidence="3">JCM 14370</strain>
    </source>
</reference>
<keyword evidence="3" id="KW-1185">Reference proteome</keyword>
<name>A0ABQ2D5Y5_9DEIO</name>